<dbReference type="EMBL" id="BQNB010018516">
    <property type="protein sequence ID" value="GJT75271.1"/>
    <property type="molecule type" value="Genomic_DNA"/>
</dbReference>
<name>A0ABQ5GHR5_9ASTR</name>
<accession>A0ABQ5GHR5</accession>
<evidence type="ECO:0000313" key="2">
    <source>
        <dbReference type="Proteomes" id="UP001151760"/>
    </source>
</evidence>
<proteinExistence type="predicted"/>
<gene>
    <name evidence="1" type="ORF">Tco_1041996</name>
</gene>
<dbReference type="Proteomes" id="UP001151760">
    <property type="component" value="Unassembled WGS sequence"/>
</dbReference>
<dbReference type="Gene3D" id="1.20.5.4090">
    <property type="match status" value="1"/>
</dbReference>
<comment type="caution">
    <text evidence="1">The sequence shown here is derived from an EMBL/GenBank/DDBJ whole genome shotgun (WGS) entry which is preliminary data.</text>
</comment>
<reference evidence="1" key="1">
    <citation type="journal article" date="2022" name="Int. J. Mol. Sci.">
        <title>Draft Genome of Tanacetum Coccineum: Genomic Comparison of Closely Related Tanacetum-Family Plants.</title>
        <authorList>
            <person name="Yamashiro T."/>
            <person name="Shiraishi A."/>
            <person name="Nakayama K."/>
            <person name="Satake H."/>
        </authorList>
    </citation>
    <scope>NUCLEOTIDE SEQUENCE</scope>
</reference>
<evidence type="ECO:0000313" key="1">
    <source>
        <dbReference type="EMBL" id="GJT75271.1"/>
    </source>
</evidence>
<protein>
    <submittedName>
        <fullName evidence="1">Uncharacterized protein</fullName>
    </submittedName>
</protein>
<reference evidence="1" key="2">
    <citation type="submission" date="2022-01" db="EMBL/GenBank/DDBJ databases">
        <authorList>
            <person name="Yamashiro T."/>
            <person name="Shiraishi A."/>
            <person name="Satake H."/>
            <person name="Nakayama K."/>
        </authorList>
    </citation>
    <scope>NUCLEOTIDE SEQUENCE</scope>
</reference>
<organism evidence="1 2">
    <name type="scientific">Tanacetum coccineum</name>
    <dbReference type="NCBI Taxonomy" id="301880"/>
    <lineage>
        <taxon>Eukaryota</taxon>
        <taxon>Viridiplantae</taxon>
        <taxon>Streptophyta</taxon>
        <taxon>Embryophyta</taxon>
        <taxon>Tracheophyta</taxon>
        <taxon>Spermatophyta</taxon>
        <taxon>Magnoliopsida</taxon>
        <taxon>eudicotyledons</taxon>
        <taxon>Gunneridae</taxon>
        <taxon>Pentapetalae</taxon>
        <taxon>asterids</taxon>
        <taxon>campanulids</taxon>
        <taxon>Asterales</taxon>
        <taxon>Asteraceae</taxon>
        <taxon>Asteroideae</taxon>
        <taxon>Anthemideae</taxon>
        <taxon>Anthemidinae</taxon>
        <taxon>Tanacetum</taxon>
    </lineage>
</organism>
<keyword evidence="2" id="KW-1185">Reference proteome</keyword>
<sequence length="263" mass="28710">MMMPHGGELLARYRRLNQSHHKYVLSTDSRLKGYEEMVASFTGLELQVSALKKQVSGLSDKLSSTDASFAKSKAKGKDRKKKIKSLTKSVDNLHSEVACLFAALNQATVLKTEKDEEILRRVQGELLSIAASAGFEYGLSMHRTKDEFLEPEKLVRLVNVPTLREVRVSPPTKESTMTPASKSLELSTNVNFTASTIASEHNEEMGISIALDDDMEFVEVCLGPIFSVPNDVVVALSALEKGDGLDPSFAASEEAAANPFGVM</sequence>